<keyword evidence="8" id="KW-0408">Iron</keyword>
<dbReference type="InterPro" id="IPR036942">
    <property type="entry name" value="Beta-barrel_TonB_sf"/>
</dbReference>
<dbReference type="PANTHER" id="PTHR30069">
    <property type="entry name" value="TONB-DEPENDENT OUTER MEMBRANE RECEPTOR"/>
    <property type="match status" value="1"/>
</dbReference>
<keyword evidence="10 13" id="KW-0472">Membrane</keyword>
<evidence type="ECO:0000256" key="2">
    <source>
        <dbReference type="ARBA" id="ARBA00008143"/>
    </source>
</evidence>
<keyword evidence="5" id="KW-0410">Iron transport</keyword>
<keyword evidence="7 16" id="KW-0732">Signal</keyword>
<evidence type="ECO:0000256" key="3">
    <source>
        <dbReference type="ARBA" id="ARBA00022448"/>
    </source>
</evidence>
<evidence type="ECO:0000256" key="7">
    <source>
        <dbReference type="ARBA" id="ARBA00022729"/>
    </source>
</evidence>
<dbReference type="AlphaFoldDB" id="A0A853ZR25"/>
<evidence type="ECO:0000256" key="9">
    <source>
        <dbReference type="ARBA" id="ARBA00023077"/>
    </source>
</evidence>
<dbReference type="Proteomes" id="UP000185990">
    <property type="component" value="Unassembled WGS sequence"/>
</dbReference>
<protein>
    <submittedName>
        <fullName evidence="18">TonB-dependent receptor</fullName>
    </submittedName>
</protein>
<dbReference type="Gene3D" id="2.40.170.20">
    <property type="entry name" value="TonB-dependent receptor, beta-barrel domain"/>
    <property type="match status" value="1"/>
</dbReference>
<organism evidence="18 19">
    <name type="scientific">Pseudomonas versuta</name>
    <dbReference type="NCBI Taxonomy" id="1788301"/>
    <lineage>
        <taxon>Bacteria</taxon>
        <taxon>Pseudomonadati</taxon>
        <taxon>Pseudomonadota</taxon>
        <taxon>Gammaproteobacteria</taxon>
        <taxon>Pseudomonadales</taxon>
        <taxon>Pseudomonadaceae</taxon>
        <taxon>Pseudomonas</taxon>
    </lineage>
</organism>
<evidence type="ECO:0000256" key="6">
    <source>
        <dbReference type="ARBA" id="ARBA00022692"/>
    </source>
</evidence>
<accession>A0A853ZR25</accession>
<keyword evidence="6 13" id="KW-0812">Transmembrane</keyword>
<dbReference type="GO" id="GO:0009279">
    <property type="term" value="C:cell outer membrane"/>
    <property type="evidence" value="ECO:0007669"/>
    <property type="project" value="UniProtKB-SubCell"/>
</dbReference>
<dbReference type="GO" id="GO:0015344">
    <property type="term" value="F:siderophore uptake transmembrane transporter activity"/>
    <property type="evidence" value="ECO:0007669"/>
    <property type="project" value="TreeGrafter"/>
</dbReference>
<keyword evidence="11 18" id="KW-0675">Receptor</keyword>
<keyword evidence="4 13" id="KW-1134">Transmembrane beta strand</keyword>
<evidence type="ECO:0000256" key="14">
    <source>
        <dbReference type="RuleBase" id="RU003357"/>
    </source>
</evidence>
<reference evidence="18 19" key="1">
    <citation type="submission" date="2016-11" db="EMBL/GenBank/DDBJ databases">
        <title>Draft genome of Pseudomonas versuta A4R1.12.</title>
        <authorList>
            <person name="See-Too W.-S."/>
        </authorList>
    </citation>
    <scope>NUCLEOTIDE SEQUENCE [LARGE SCALE GENOMIC DNA]</scope>
    <source>
        <strain evidence="18 19">A4R1.12</strain>
    </source>
</reference>
<evidence type="ECO:0000256" key="15">
    <source>
        <dbReference type="SAM" id="MobiDB-lite"/>
    </source>
</evidence>
<evidence type="ECO:0000256" key="8">
    <source>
        <dbReference type="ARBA" id="ARBA00023004"/>
    </source>
</evidence>
<dbReference type="PANTHER" id="PTHR30069:SF29">
    <property type="entry name" value="HEMOGLOBIN AND HEMOGLOBIN-HAPTOGLOBIN-BINDING PROTEIN 1-RELATED"/>
    <property type="match status" value="1"/>
</dbReference>
<comment type="caution">
    <text evidence="18">The sequence shown here is derived from an EMBL/GenBank/DDBJ whole genome shotgun (WGS) entry which is preliminary data.</text>
</comment>
<dbReference type="InterPro" id="IPR011662">
    <property type="entry name" value="Secretin/TonB_short_N"/>
</dbReference>
<dbReference type="GO" id="GO:0015232">
    <property type="term" value="F:heme transmembrane transporter activity"/>
    <property type="evidence" value="ECO:0007669"/>
    <property type="project" value="InterPro"/>
</dbReference>
<dbReference type="InterPro" id="IPR012910">
    <property type="entry name" value="Plug_dom"/>
</dbReference>
<evidence type="ECO:0000256" key="12">
    <source>
        <dbReference type="ARBA" id="ARBA00023237"/>
    </source>
</evidence>
<dbReference type="SUPFAM" id="SSF56935">
    <property type="entry name" value="Porins"/>
    <property type="match status" value="1"/>
</dbReference>
<dbReference type="Gene3D" id="3.55.50.30">
    <property type="match status" value="1"/>
</dbReference>
<evidence type="ECO:0000256" key="10">
    <source>
        <dbReference type="ARBA" id="ARBA00023136"/>
    </source>
</evidence>
<sequence>MPTRFNSRSSSNALPGGLQQCTLSLLTVAMLLAGVQAAPAMAGGDEQPATRSVGNYKFAISQQPLVSALNAFTVVTGWQVGLPAELGQNVSSPGVRGALSPEKALDRLLIGTNLGYRKLGNNNIVLEKRSNSSGTLALQQVTISATRQEQDVNSVPSTITVQDRQALDRQNVNTIKDLVRYEPGVSVGGAGQRGGISGYNIRGIDGDRILTQVDGVEIPDSFFNGPYAKTQRNYVDPEIVKRVEILRGPASVLYGSNAIGGAVSYFTLDPDDIIKPGADVGARLKTGYSSADRSWLKSGTVAGRSGDFDGLLHLSQRDGHQTESYGDHGGTGLSRTAANPEDVKTTNVLAKAGWNYNDDDRLVFTYEKFKNRIDANEKSAVGGPYNKGQPMGMYRSRSGTDTVSRERFGLENSMVVDSAVADNLKLSLNYQIAKTDQDTLEDYFPFSRNVLRSRNTTYQEKQWVLDAQADKAFQIADTDHLLTYGATVKHQKVTGSRSGSGICLAVGRGCTAPGANSPSDYLVKSSDFPDPTINTYSLFAQDEISWNDWTFMPGLRYDYTRLTPHITQEFMNTVAADDKDSVSNKKKVWHRFSPKFGLTYALSDQYTWYGQYAEGFRTPSAKALYGRFTNLGEGYSVEPNPNLEPEKSKSFETGLRGNFDAGSFDIAVFYNKYRDFINEDAITPGYDELTFQSNNIKHATIKGAEVKGRLNLDAFGAPQGLYNIGSVAYAHGRNDDTGEPINSVNPLKAVLGLGYEQENYGALVSWTLVKRKDQVDDSNFFSPDGTSTQFKSPGYGVIDLSGFYKVTKDVTVNAGLYNLTDKKYWNWDDVRGYDSVGEAGVINPANMDRLSAPGRNFAVNLVWDI</sequence>
<dbReference type="NCBIfam" id="TIGR01786">
    <property type="entry name" value="TonB-hemlactrns"/>
    <property type="match status" value="1"/>
</dbReference>
<comment type="subcellular location">
    <subcellularLocation>
        <location evidence="1 13">Cell outer membrane</location>
        <topology evidence="1 13">Multi-pass membrane protein</topology>
    </subcellularLocation>
</comment>
<dbReference type="SMART" id="SM00965">
    <property type="entry name" value="STN"/>
    <property type="match status" value="1"/>
</dbReference>
<keyword evidence="3 13" id="KW-0813">Transport</keyword>
<keyword evidence="12 13" id="KW-0998">Cell outer membrane</keyword>
<dbReference type="Pfam" id="PF07660">
    <property type="entry name" value="STN"/>
    <property type="match status" value="1"/>
</dbReference>
<dbReference type="RefSeq" id="WP_073509652.1">
    <property type="nucleotide sequence ID" value="NZ_MPJD01000018.1"/>
</dbReference>
<feature type="region of interest" description="Disordered" evidence="15">
    <location>
        <begin position="318"/>
        <end position="338"/>
    </location>
</feature>
<evidence type="ECO:0000313" key="19">
    <source>
        <dbReference type="Proteomes" id="UP000185990"/>
    </source>
</evidence>
<dbReference type="InterPro" id="IPR037066">
    <property type="entry name" value="Plug_dom_sf"/>
</dbReference>
<keyword evidence="9 14" id="KW-0798">TonB box</keyword>
<dbReference type="PROSITE" id="PS52016">
    <property type="entry name" value="TONB_DEPENDENT_REC_3"/>
    <property type="match status" value="1"/>
</dbReference>
<evidence type="ECO:0000256" key="4">
    <source>
        <dbReference type="ARBA" id="ARBA00022452"/>
    </source>
</evidence>
<dbReference type="InterPro" id="IPR039426">
    <property type="entry name" value="TonB-dep_rcpt-like"/>
</dbReference>
<dbReference type="GO" id="GO:0044718">
    <property type="term" value="P:siderophore transmembrane transport"/>
    <property type="evidence" value="ECO:0007669"/>
    <property type="project" value="TreeGrafter"/>
</dbReference>
<gene>
    <name evidence="18" type="ORF">BOH74_11465</name>
</gene>
<evidence type="ECO:0000256" key="16">
    <source>
        <dbReference type="SAM" id="SignalP"/>
    </source>
</evidence>
<name>A0A853ZR25_9PSED</name>
<dbReference type="CDD" id="cd01347">
    <property type="entry name" value="ligand_gated_channel"/>
    <property type="match status" value="1"/>
</dbReference>
<proteinExistence type="inferred from homology"/>
<evidence type="ECO:0000256" key="11">
    <source>
        <dbReference type="ARBA" id="ARBA00023170"/>
    </source>
</evidence>
<dbReference type="NCBIfam" id="TIGR01785">
    <property type="entry name" value="TonB-hemin"/>
    <property type="match status" value="1"/>
</dbReference>
<feature type="signal peptide" evidence="16">
    <location>
        <begin position="1"/>
        <end position="42"/>
    </location>
</feature>
<evidence type="ECO:0000259" key="17">
    <source>
        <dbReference type="SMART" id="SM00965"/>
    </source>
</evidence>
<dbReference type="InterPro" id="IPR010949">
    <property type="entry name" value="TonB_Hb/transfer/lactofer_rcpt"/>
</dbReference>
<feature type="domain" description="Secretin/TonB short N-terminal" evidence="17">
    <location>
        <begin position="78"/>
        <end position="129"/>
    </location>
</feature>
<dbReference type="InterPro" id="IPR011276">
    <property type="entry name" value="TonB_haem/Hb_rcpt"/>
</dbReference>
<dbReference type="EMBL" id="MPJD01000018">
    <property type="protein sequence ID" value="OKA23909.1"/>
    <property type="molecule type" value="Genomic_DNA"/>
</dbReference>
<dbReference type="Pfam" id="PF00593">
    <property type="entry name" value="TonB_dep_Rec_b-barrel"/>
    <property type="match status" value="1"/>
</dbReference>
<evidence type="ECO:0000256" key="1">
    <source>
        <dbReference type="ARBA" id="ARBA00004571"/>
    </source>
</evidence>
<comment type="similarity">
    <text evidence="2">Belongs to the TonB-dependent receptor family. Hemoglobin/haptoglobin binding protein subfamily.</text>
</comment>
<evidence type="ECO:0000313" key="18">
    <source>
        <dbReference type="EMBL" id="OKA23909.1"/>
    </source>
</evidence>
<keyword evidence="5" id="KW-0406">Ion transport</keyword>
<feature type="region of interest" description="Disordered" evidence="15">
    <location>
        <begin position="380"/>
        <end position="399"/>
    </location>
</feature>
<dbReference type="Gene3D" id="2.170.130.10">
    <property type="entry name" value="TonB-dependent receptor, plug domain"/>
    <property type="match status" value="1"/>
</dbReference>
<evidence type="ECO:0000256" key="5">
    <source>
        <dbReference type="ARBA" id="ARBA00022496"/>
    </source>
</evidence>
<dbReference type="InterPro" id="IPR000531">
    <property type="entry name" value="Beta-barrel_TonB"/>
</dbReference>
<evidence type="ECO:0000256" key="13">
    <source>
        <dbReference type="PROSITE-ProRule" id="PRU01360"/>
    </source>
</evidence>
<dbReference type="Pfam" id="PF07715">
    <property type="entry name" value="Plug"/>
    <property type="match status" value="1"/>
</dbReference>
<feature type="chain" id="PRO_5032385353" evidence="16">
    <location>
        <begin position="43"/>
        <end position="865"/>
    </location>
</feature>